<evidence type="ECO:0000256" key="4">
    <source>
        <dbReference type="ARBA" id="ARBA00020771"/>
    </source>
</evidence>
<dbReference type="GO" id="GO:0008270">
    <property type="term" value="F:zinc ion binding"/>
    <property type="evidence" value="ECO:0007669"/>
    <property type="project" value="TreeGrafter"/>
</dbReference>
<comment type="catalytic activity">
    <reaction evidence="9">
        <text>2 5-aminolevulinate = porphobilinogen + 2 H2O + H(+)</text>
        <dbReference type="Rhea" id="RHEA:24064"/>
        <dbReference type="ChEBI" id="CHEBI:15377"/>
        <dbReference type="ChEBI" id="CHEBI:15378"/>
        <dbReference type="ChEBI" id="CHEBI:58126"/>
        <dbReference type="ChEBI" id="CHEBI:356416"/>
        <dbReference type="EC" id="4.2.1.24"/>
    </reaction>
</comment>
<gene>
    <name evidence="15" type="ORF">LNAT_P1225</name>
</gene>
<sequence length="326" mass="36036">MNLRRLRLNSNIRDLVRENFVTKNDLIMPVFIKEGLDGKNEIPSMPGIYQNGENAFLDEIAECIDLGIKAVILFGIPKLKDSVGSDALDEEGLIARSVRKAKETFGDKIAIITDLCFCEFTEHGHCGIINPKLKTVDNDATLEISAKQALIHAEAGADMIAPSGMMDNIIETLREALDNNGFSHIPIMSYSTKFASAFYGPFRDAAESAPVANEYLPKDRKTYQMDIANSREALLESLIDEAQGADILMVKPALAFMDIIKEVKENTLKPLCVYNVSGEYSMVKAASMNGWMDYDSLMMEILTSFKRAGADMIISYHSKDAAKILG</sequence>
<dbReference type="CDD" id="cd00384">
    <property type="entry name" value="ALAD_PBGS"/>
    <property type="match status" value="1"/>
</dbReference>
<evidence type="ECO:0000256" key="11">
    <source>
        <dbReference type="PIRSR" id="PIRSR001415-2"/>
    </source>
</evidence>
<comment type="pathway">
    <text evidence="1">Porphyrin-containing compound metabolism; protoporphyrin-IX biosynthesis; coproporphyrinogen-III from 5-aminolevulinate: step 1/4.</text>
</comment>
<evidence type="ECO:0000256" key="12">
    <source>
        <dbReference type="PIRSR" id="PIRSR001415-3"/>
    </source>
</evidence>
<dbReference type="GO" id="GO:0006782">
    <property type="term" value="P:protoporphyrinogen IX biosynthetic process"/>
    <property type="evidence" value="ECO:0007669"/>
    <property type="project" value="UniProtKB-UniPathway"/>
</dbReference>
<evidence type="ECO:0000256" key="14">
    <source>
        <dbReference type="RuleBase" id="RU004161"/>
    </source>
</evidence>
<dbReference type="GO" id="GO:0004655">
    <property type="term" value="F:porphobilinogen synthase activity"/>
    <property type="evidence" value="ECO:0007669"/>
    <property type="project" value="UniProtKB-EC"/>
</dbReference>
<evidence type="ECO:0000256" key="2">
    <source>
        <dbReference type="ARBA" id="ARBA00008055"/>
    </source>
</evidence>
<evidence type="ECO:0000256" key="7">
    <source>
        <dbReference type="ARBA" id="ARBA00023244"/>
    </source>
</evidence>
<feature type="binding site" evidence="12">
    <location>
        <position position="116"/>
    </location>
    <ligand>
        <name>Zn(2+)</name>
        <dbReference type="ChEBI" id="CHEBI:29105"/>
        <note>catalytic</note>
    </ligand>
</feature>
<accession>A0A292YEC4</accession>
<reference evidence="15 16" key="1">
    <citation type="journal article" date="2017" name="Syst. Appl. Microbiol.">
        <title>Lebetimonas natsushimae sp. nov., a novel strictly anaerobic, moderately thermophilic chemoautotroph isolated from a deep-sea hydrothermal vent polychaete nest in the Mid-Okinawa Trough.</title>
        <authorList>
            <person name="Nagata R."/>
            <person name="Takaki Y."/>
            <person name="Tame A."/>
            <person name="Nunoura T."/>
            <person name="Muto H."/>
            <person name="Mino S."/>
            <person name="Sawayama S."/>
            <person name="Takai K."/>
            <person name="Nakagawa S."/>
        </authorList>
    </citation>
    <scope>NUCLEOTIDE SEQUENCE [LARGE SCALE GENOMIC DNA]</scope>
    <source>
        <strain evidence="15 16">HS1857</strain>
    </source>
</reference>
<feature type="binding site" evidence="12">
    <location>
        <position position="126"/>
    </location>
    <ligand>
        <name>Zn(2+)</name>
        <dbReference type="ChEBI" id="CHEBI:29105"/>
        <note>catalytic</note>
    </ligand>
</feature>
<dbReference type="EC" id="4.2.1.24" evidence="3"/>
<evidence type="ECO:0000256" key="13">
    <source>
        <dbReference type="PIRSR" id="PIRSR001415-5"/>
    </source>
</evidence>
<comment type="similarity">
    <text evidence="2 14">Belongs to the ALAD family.</text>
</comment>
<feature type="active site" description="Schiff-base intermediate with substrate" evidence="10">
    <location>
        <position position="193"/>
    </location>
</feature>
<feature type="binding site" evidence="11">
    <location>
        <position position="316"/>
    </location>
    <ligand>
        <name>5-aminolevulinate</name>
        <dbReference type="ChEBI" id="CHEBI:356416"/>
        <label>2</label>
    </ligand>
</feature>
<dbReference type="AlphaFoldDB" id="A0A292YEC4"/>
<evidence type="ECO:0000313" key="15">
    <source>
        <dbReference type="EMBL" id="GAX87928.1"/>
    </source>
</evidence>
<evidence type="ECO:0000256" key="5">
    <source>
        <dbReference type="ARBA" id="ARBA00023133"/>
    </source>
</evidence>
<feature type="binding site" evidence="11">
    <location>
        <position position="203"/>
    </location>
    <ligand>
        <name>5-aminolevulinate</name>
        <dbReference type="ChEBI" id="CHEBI:356416"/>
        <label>1</label>
    </ligand>
</feature>
<dbReference type="SMART" id="SM01004">
    <property type="entry name" value="ALAD"/>
    <property type="match status" value="1"/>
</dbReference>
<comment type="caution">
    <text evidence="15">The sequence shown here is derived from an EMBL/GenBank/DDBJ whole genome shotgun (WGS) entry which is preliminary data.</text>
</comment>
<dbReference type="SUPFAM" id="SSF51569">
    <property type="entry name" value="Aldolase"/>
    <property type="match status" value="1"/>
</dbReference>
<feature type="binding site" evidence="11">
    <location>
        <position position="277"/>
    </location>
    <ligand>
        <name>5-aminolevulinate</name>
        <dbReference type="ChEBI" id="CHEBI:356416"/>
        <label>2</label>
    </ligand>
</feature>
<dbReference type="Proteomes" id="UP000217944">
    <property type="component" value="Unassembled WGS sequence"/>
</dbReference>
<feature type="binding site" evidence="13">
    <location>
        <position position="236"/>
    </location>
    <ligand>
        <name>Mg(2+)</name>
        <dbReference type="ChEBI" id="CHEBI:18420"/>
    </ligand>
</feature>
<feature type="binding site" evidence="12">
    <location>
        <position position="118"/>
    </location>
    <ligand>
        <name>Zn(2+)</name>
        <dbReference type="ChEBI" id="CHEBI:29105"/>
        <note>catalytic</note>
    </ligand>
</feature>
<dbReference type="EMBL" id="BDME01000002">
    <property type="protein sequence ID" value="GAX87928.1"/>
    <property type="molecule type" value="Genomic_DNA"/>
</dbReference>
<keyword evidence="12" id="KW-0862">Zinc</keyword>
<feature type="binding site" evidence="11">
    <location>
        <position position="220"/>
    </location>
    <ligand>
        <name>5-aminolevulinate</name>
        <dbReference type="ChEBI" id="CHEBI:356416"/>
        <label>1</label>
    </ligand>
</feature>
<evidence type="ECO:0000256" key="8">
    <source>
        <dbReference type="ARBA" id="ARBA00032837"/>
    </source>
</evidence>
<dbReference type="UniPathway" id="UPA00251">
    <property type="reaction ID" value="UER00318"/>
</dbReference>
<dbReference type="NCBIfam" id="NF006762">
    <property type="entry name" value="PRK09283.1"/>
    <property type="match status" value="1"/>
</dbReference>
<organism evidence="15 16">
    <name type="scientific">Lebetimonas natsushimae</name>
    <dbReference type="NCBI Taxonomy" id="1936991"/>
    <lineage>
        <taxon>Bacteria</taxon>
        <taxon>Pseudomonadati</taxon>
        <taxon>Campylobacterota</taxon>
        <taxon>Epsilonproteobacteria</taxon>
        <taxon>Nautiliales</taxon>
        <taxon>Nautiliaceae</taxon>
        <taxon>Lebetimonas</taxon>
    </lineage>
</organism>
<keyword evidence="16" id="KW-1185">Reference proteome</keyword>
<dbReference type="GO" id="GO:0005829">
    <property type="term" value="C:cytosol"/>
    <property type="evidence" value="ECO:0007669"/>
    <property type="project" value="TreeGrafter"/>
</dbReference>
<evidence type="ECO:0000256" key="3">
    <source>
        <dbReference type="ARBA" id="ARBA00012053"/>
    </source>
</evidence>
<evidence type="ECO:0000256" key="1">
    <source>
        <dbReference type="ARBA" id="ARBA00004694"/>
    </source>
</evidence>
<feature type="active site" description="Schiff-base intermediate with substrate" evidence="10">
    <location>
        <position position="251"/>
    </location>
</feature>
<dbReference type="PIRSF" id="PIRSF001415">
    <property type="entry name" value="Porphbilin_synth"/>
    <property type="match status" value="1"/>
</dbReference>
<evidence type="ECO:0000256" key="6">
    <source>
        <dbReference type="ARBA" id="ARBA00023239"/>
    </source>
</evidence>
<dbReference type="PRINTS" id="PR00144">
    <property type="entry name" value="DALDHYDRTASE"/>
</dbReference>
<dbReference type="PANTHER" id="PTHR11458:SF0">
    <property type="entry name" value="DELTA-AMINOLEVULINIC ACID DEHYDRATASE"/>
    <property type="match status" value="1"/>
</dbReference>
<dbReference type="Gene3D" id="3.20.20.70">
    <property type="entry name" value="Aldolase class I"/>
    <property type="match status" value="1"/>
</dbReference>
<dbReference type="InterPro" id="IPR013785">
    <property type="entry name" value="Aldolase_TIM"/>
</dbReference>
<proteinExistence type="inferred from homology"/>
<evidence type="ECO:0000313" key="16">
    <source>
        <dbReference type="Proteomes" id="UP000217944"/>
    </source>
</evidence>
<dbReference type="Pfam" id="PF00490">
    <property type="entry name" value="ALAD"/>
    <property type="match status" value="1"/>
</dbReference>
<keyword evidence="5" id="KW-0350">Heme biosynthesis</keyword>
<keyword evidence="12" id="KW-0479">Metal-binding</keyword>
<dbReference type="FunFam" id="3.20.20.70:FF:000019">
    <property type="entry name" value="Delta-aminolevulinic acid dehydratase"/>
    <property type="match status" value="1"/>
</dbReference>
<evidence type="ECO:0000256" key="9">
    <source>
        <dbReference type="ARBA" id="ARBA00047651"/>
    </source>
</evidence>
<evidence type="ECO:0000256" key="10">
    <source>
        <dbReference type="PIRSR" id="PIRSR001415-1"/>
    </source>
</evidence>
<keyword evidence="6 15" id="KW-0456">Lyase</keyword>
<dbReference type="PANTHER" id="PTHR11458">
    <property type="entry name" value="DELTA-AMINOLEVULINIC ACID DEHYDRATASE"/>
    <property type="match status" value="1"/>
</dbReference>
<protein>
    <recommendedName>
        <fullName evidence="4">Delta-aminolevulinic acid dehydratase</fullName>
        <ecNumber evidence="3">4.2.1.24</ecNumber>
    </recommendedName>
    <alternativeName>
        <fullName evidence="8">Porphobilinogen synthase</fullName>
    </alternativeName>
</protein>
<name>A0A292YEC4_9BACT</name>
<keyword evidence="13" id="KW-0460">Magnesium</keyword>
<keyword evidence="7" id="KW-0627">Porphyrin biosynthesis</keyword>
<dbReference type="OrthoDB" id="9805001at2"/>
<dbReference type="InterPro" id="IPR001731">
    <property type="entry name" value="ALAD"/>
</dbReference>